<dbReference type="EMBL" id="SGXA01000001">
    <property type="protein sequence ID" value="RZS75558.1"/>
    <property type="molecule type" value="Genomic_DNA"/>
</dbReference>
<keyword evidence="7 14" id="KW-0418">Kinase</keyword>
<dbReference type="Gene3D" id="1.10.287.130">
    <property type="match status" value="1"/>
</dbReference>
<evidence type="ECO:0000313" key="14">
    <source>
        <dbReference type="EMBL" id="RZS75558.1"/>
    </source>
</evidence>
<evidence type="ECO:0000256" key="8">
    <source>
        <dbReference type="ARBA" id="ARBA00022989"/>
    </source>
</evidence>
<dbReference type="InterPro" id="IPR004358">
    <property type="entry name" value="Sig_transdc_His_kin-like_C"/>
</dbReference>
<dbReference type="CDD" id="cd00082">
    <property type="entry name" value="HisKA"/>
    <property type="match status" value="1"/>
</dbReference>
<evidence type="ECO:0000259" key="13">
    <source>
        <dbReference type="PROSITE" id="PS50885"/>
    </source>
</evidence>
<evidence type="ECO:0000256" key="4">
    <source>
        <dbReference type="ARBA" id="ARBA00022553"/>
    </source>
</evidence>
<dbReference type="EC" id="2.7.13.3" evidence="3"/>
<feature type="transmembrane region" description="Helical" evidence="11">
    <location>
        <begin position="159"/>
        <end position="179"/>
    </location>
</feature>
<dbReference type="SUPFAM" id="SSF47384">
    <property type="entry name" value="Homodimeric domain of signal transducing histidine kinase"/>
    <property type="match status" value="1"/>
</dbReference>
<proteinExistence type="predicted"/>
<keyword evidence="15" id="KW-1185">Reference proteome</keyword>
<dbReference type="InterPro" id="IPR050428">
    <property type="entry name" value="TCS_sensor_his_kinase"/>
</dbReference>
<evidence type="ECO:0000256" key="5">
    <source>
        <dbReference type="ARBA" id="ARBA00022679"/>
    </source>
</evidence>
<keyword evidence="10 11" id="KW-0472">Membrane</keyword>
<keyword evidence="4" id="KW-0597">Phosphoprotein</keyword>
<feature type="domain" description="Histidine kinase" evidence="12">
    <location>
        <begin position="242"/>
        <end position="459"/>
    </location>
</feature>
<dbReference type="SUPFAM" id="SSF158472">
    <property type="entry name" value="HAMP domain-like"/>
    <property type="match status" value="1"/>
</dbReference>
<comment type="catalytic activity">
    <reaction evidence="1">
        <text>ATP + protein L-histidine = ADP + protein N-phospho-L-histidine.</text>
        <dbReference type="EC" id="2.7.13.3"/>
    </reaction>
</comment>
<dbReference type="InterPro" id="IPR003661">
    <property type="entry name" value="HisK_dim/P_dom"/>
</dbReference>
<dbReference type="Gene3D" id="6.10.340.10">
    <property type="match status" value="1"/>
</dbReference>
<evidence type="ECO:0000256" key="7">
    <source>
        <dbReference type="ARBA" id="ARBA00022777"/>
    </source>
</evidence>
<dbReference type="SMART" id="SM00388">
    <property type="entry name" value="HisKA"/>
    <property type="match status" value="1"/>
</dbReference>
<organism evidence="14 15">
    <name type="scientific">Pseudobacter ginsenosidimutans</name>
    <dbReference type="NCBI Taxonomy" id="661488"/>
    <lineage>
        <taxon>Bacteria</taxon>
        <taxon>Pseudomonadati</taxon>
        <taxon>Bacteroidota</taxon>
        <taxon>Chitinophagia</taxon>
        <taxon>Chitinophagales</taxon>
        <taxon>Chitinophagaceae</taxon>
        <taxon>Pseudobacter</taxon>
    </lineage>
</organism>
<dbReference type="CDD" id="cd00075">
    <property type="entry name" value="HATPase"/>
    <property type="match status" value="1"/>
</dbReference>
<evidence type="ECO:0000259" key="12">
    <source>
        <dbReference type="PROSITE" id="PS50109"/>
    </source>
</evidence>
<evidence type="ECO:0000256" key="10">
    <source>
        <dbReference type="ARBA" id="ARBA00023136"/>
    </source>
</evidence>
<keyword evidence="8 11" id="KW-1133">Transmembrane helix</keyword>
<evidence type="ECO:0000256" key="2">
    <source>
        <dbReference type="ARBA" id="ARBA00004370"/>
    </source>
</evidence>
<keyword evidence="6 11" id="KW-0812">Transmembrane</keyword>
<dbReference type="PANTHER" id="PTHR45436:SF5">
    <property type="entry name" value="SENSOR HISTIDINE KINASE TRCS"/>
    <property type="match status" value="1"/>
</dbReference>
<feature type="transmembrane region" description="Helical" evidence="11">
    <location>
        <begin position="6"/>
        <end position="32"/>
    </location>
</feature>
<accession>A0A4Q7N3M9</accession>
<dbReference type="Proteomes" id="UP000293874">
    <property type="component" value="Unassembled WGS sequence"/>
</dbReference>
<dbReference type="Gene3D" id="3.30.565.10">
    <property type="entry name" value="Histidine kinase-like ATPase, C-terminal domain"/>
    <property type="match status" value="1"/>
</dbReference>
<dbReference type="Pfam" id="PF02518">
    <property type="entry name" value="HATPase_c"/>
    <property type="match status" value="1"/>
</dbReference>
<evidence type="ECO:0000256" key="11">
    <source>
        <dbReference type="SAM" id="Phobius"/>
    </source>
</evidence>
<gene>
    <name evidence="14" type="ORF">EV199_1427</name>
</gene>
<protein>
    <recommendedName>
        <fullName evidence="3">histidine kinase</fullName>
        <ecNumber evidence="3">2.7.13.3</ecNumber>
    </recommendedName>
</protein>
<dbReference type="SMART" id="SM00387">
    <property type="entry name" value="HATPase_c"/>
    <property type="match status" value="1"/>
</dbReference>
<dbReference type="SUPFAM" id="SSF55874">
    <property type="entry name" value="ATPase domain of HSP90 chaperone/DNA topoisomerase II/histidine kinase"/>
    <property type="match status" value="1"/>
</dbReference>
<dbReference type="PRINTS" id="PR00344">
    <property type="entry name" value="BCTRLSENSOR"/>
</dbReference>
<evidence type="ECO:0000256" key="3">
    <source>
        <dbReference type="ARBA" id="ARBA00012438"/>
    </source>
</evidence>
<dbReference type="GO" id="GO:0005886">
    <property type="term" value="C:plasma membrane"/>
    <property type="evidence" value="ECO:0007669"/>
    <property type="project" value="TreeGrafter"/>
</dbReference>
<dbReference type="PANTHER" id="PTHR45436">
    <property type="entry name" value="SENSOR HISTIDINE KINASE YKOH"/>
    <property type="match status" value="1"/>
</dbReference>
<dbReference type="Pfam" id="PF00512">
    <property type="entry name" value="HisKA"/>
    <property type="match status" value="1"/>
</dbReference>
<dbReference type="PROSITE" id="PS50885">
    <property type="entry name" value="HAMP"/>
    <property type="match status" value="1"/>
</dbReference>
<comment type="caution">
    <text evidence="14">The sequence shown here is derived from an EMBL/GenBank/DDBJ whole genome shotgun (WGS) entry which is preliminary data.</text>
</comment>
<dbReference type="InterPro" id="IPR003660">
    <property type="entry name" value="HAMP_dom"/>
</dbReference>
<sequence>MMPVRIRITVLFGSIVFVLLALVCSAVFYFYYTNREHDIRRRLTNRAITTARMLQQPEVFDPRTLQKIDSSTAMTMKKKVMEVYTGDGQLIYRSSDQPNDTLSFDPSIFEQVKKKSPVYFFSGVNDAIAWRPADSTVNMVMVSAAYDEDGLTKLGQLKIILWLCFGGGVVAAFAAGYIFSERLLRPVRQITDDIKDISARNLARRINTGKVRDEWFYLSDTLNKLLNRLQESFEIQRRFIANASHELSTPLTAISSQLEVSLQKNREAGQYRGTMESVYQDVQYLSKLTQTLLEFAQASEDPGGLEIEQIRIDEILMQLPAALNKLNLQYSMVLSFEGLPEKEERLIVAGNAELLFSAIKNLVSNACKYSSDHKAWVRLSVEEENIIITIRDKGKGIPKEDLPYIFQPFYRGANTWEESGFGLGLSLVSRIIKLHKGELSVASSEGEGSVFTITLPSHY</sequence>
<keyword evidence="5" id="KW-0808">Transferase</keyword>
<name>A0A4Q7N3M9_9BACT</name>
<dbReference type="RefSeq" id="WP_225979850.1">
    <property type="nucleotide sequence ID" value="NZ_CP042431.1"/>
</dbReference>
<dbReference type="GO" id="GO:0000155">
    <property type="term" value="F:phosphorelay sensor kinase activity"/>
    <property type="evidence" value="ECO:0007669"/>
    <property type="project" value="InterPro"/>
</dbReference>
<evidence type="ECO:0000313" key="15">
    <source>
        <dbReference type="Proteomes" id="UP000293874"/>
    </source>
</evidence>
<dbReference type="InterPro" id="IPR036890">
    <property type="entry name" value="HATPase_C_sf"/>
</dbReference>
<evidence type="ECO:0000256" key="9">
    <source>
        <dbReference type="ARBA" id="ARBA00023012"/>
    </source>
</evidence>
<dbReference type="InterPro" id="IPR036097">
    <property type="entry name" value="HisK_dim/P_sf"/>
</dbReference>
<keyword evidence="9" id="KW-0902">Two-component regulatory system</keyword>
<dbReference type="PROSITE" id="PS50109">
    <property type="entry name" value="HIS_KIN"/>
    <property type="match status" value="1"/>
</dbReference>
<dbReference type="InterPro" id="IPR005467">
    <property type="entry name" value="His_kinase_dom"/>
</dbReference>
<dbReference type="InterPro" id="IPR003594">
    <property type="entry name" value="HATPase_dom"/>
</dbReference>
<evidence type="ECO:0000256" key="6">
    <source>
        <dbReference type="ARBA" id="ARBA00022692"/>
    </source>
</evidence>
<reference evidence="14 15" key="1">
    <citation type="submission" date="2019-02" db="EMBL/GenBank/DDBJ databases">
        <title>Genomic Encyclopedia of Type Strains, Phase IV (KMG-IV): sequencing the most valuable type-strain genomes for metagenomic binning, comparative biology and taxonomic classification.</title>
        <authorList>
            <person name="Goeker M."/>
        </authorList>
    </citation>
    <scope>NUCLEOTIDE SEQUENCE [LARGE SCALE GENOMIC DNA]</scope>
    <source>
        <strain evidence="14 15">DSM 18116</strain>
    </source>
</reference>
<comment type="subcellular location">
    <subcellularLocation>
        <location evidence="2">Membrane</location>
    </subcellularLocation>
</comment>
<dbReference type="AlphaFoldDB" id="A0A4Q7N3M9"/>
<evidence type="ECO:0000256" key="1">
    <source>
        <dbReference type="ARBA" id="ARBA00000085"/>
    </source>
</evidence>
<feature type="domain" description="HAMP" evidence="13">
    <location>
        <begin position="181"/>
        <end position="234"/>
    </location>
</feature>